<name>Q12NQ0_SHEDO</name>
<dbReference type="AlphaFoldDB" id="Q12NQ0"/>
<proteinExistence type="predicted"/>
<evidence type="ECO:0000313" key="1">
    <source>
        <dbReference type="EMBL" id="ABE54926.1"/>
    </source>
</evidence>
<dbReference type="Proteomes" id="UP000001982">
    <property type="component" value="Chromosome"/>
</dbReference>
<reference evidence="1 2" key="1">
    <citation type="submission" date="2006-03" db="EMBL/GenBank/DDBJ databases">
        <title>Complete sequence of Shewanella denitrificans OS217.</title>
        <authorList>
            <consortium name="US DOE Joint Genome Institute"/>
            <person name="Copeland A."/>
            <person name="Lucas S."/>
            <person name="Lapidus A."/>
            <person name="Barry K."/>
            <person name="Detter J.C."/>
            <person name="Glavina del Rio T."/>
            <person name="Hammon N."/>
            <person name="Israni S."/>
            <person name="Dalin E."/>
            <person name="Tice H."/>
            <person name="Pitluck S."/>
            <person name="Brettin T."/>
            <person name="Bruce D."/>
            <person name="Han C."/>
            <person name="Tapia R."/>
            <person name="Gilna P."/>
            <person name="Kiss H."/>
            <person name="Schmutz J."/>
            <person name="Larimer F."/>
            <person name="Land M."/>
            <person name="Hauser L."/>
            <person name="Kyrpides N."/>
            <person name="Lykidis A."/>
            <person name="Richardson P."/>
        </authorList>
    </citation>
    <scope>NUCLEOTIDE SEQUENCE [LARGE SCALE GENOMIC DNA]</scope>
    <source>
        <strain evidence="2">OS217 / ATCC BAA-1090 / DSM 15013</strain>
    </source>
</reference>
<dbReference type="InterPro" id="IPR018642">
    <property type="entry name" value="DUF2066"/>
</dbReference>
<evidence type="ECO:0000313" key="2">
    <source>
        <dbReference type="Proteomes" id="UP000001982"/>
    </source>
</evidence>
<dbReference type="Pfam" id="PF09839">
    <property type="entry name" value="DUF2066"/>
    <property type="match status" value="1"/>
</dbReference>
<accession>Q12NQ0</accession>
<organism evidence="1 2">
    <name type="scientific">Shewanella denitrificans (strain OS217 / ATCC BAA-1090 / DSM 15013)</name>
    <dbReference type="NCBI Taxonomy" id="318161"/>
    <lineage>
        <taxon>Bacteria</taxon>
        <taxon>Pseudomonadati</taxon>
        <taxon>Pseudomonadota</taxon>
        <taxon>Gammaproteobacteria</taxon>
        <taxon>Alteromonadales</taxon>
        <taxon>Shewanellaceae</taxon>
        <taxon>Shewanella</taxon>
    </lineage>
</organism>
<dbReference type="STRING" id="318161.Sden_1642"/>
<evidence type="ECO:0008006" key="3">
    <source>
        <dbReference type="Google" id="ProtNLM"/>
    </source>
</evidence>
<dbReference type="HOGENOM" id="CLU_041769_1_0_6"/>
<dbReference type="EMBL" id="CP000302">
    <property type="protein sequence ID" value="ABE54926.1"/>
    <property type="molecule type" value="Genomic_DNA"/>
</dbReference>
<dbReference type="eggNOG" id="COG3249">
    <property type="taxonomic scope" value="Bacteria"/>
</dbReference>
<dbReference type="KEGG" id="sdn:Sden_1642"/>
<gene>
    <name evidence="1" type="ordered locus">Sden_1642</name>
</gene>
<sequence length="392" mass="43660">MDINIPENFIMLHSVHLFLMRLSDQMLKKMPMKPLITQLFALSLLLFTSLSQGVEISKLDEAEVVVASRANDVKAKALGQALASVFLKNSGTPSVLAHPLVKMQLKQPDVLLVQYGYTEVNGELILTASFDHQRIINTLRQADLPVWGSQRPLTLFWLALDEGGDKVLLADSSVSELRQELELSSRNNGIPVLLPVLDLDDLMAVNVTDVRGMFVEPVSKASNRYQADYFTLVDFDKQGSHINFTLALYDKTRTNGVLMPLLRHQGQAADYQQAAKDVMEKLANYFVSQYAIAATGEGNETEVTFMGLGKMTQTVALESYLRQLSAVKNIKVSQIKGDSIRYQVELFGTVEDLQRLLNLDPRLNAIDSQGGVDAYYAPQSTSAQELLYQWRG</sequence>
<protein>
    <recommendedName>
        <fullName evidence="3">DUF2066 domain-containing protein</fullName>
    </recommendedName>
</protein>
<keyword evidence="2" id="KW-1185">Reference proteome</keyword>